<dbReference type="EMBL" id="CM046130">
    <property type="protein sequence ID" value="KAI8431331.1"/>
    <property type="molecule type" value="Genomic_DNA"/>
</dbReference>
<organism evidence="1 2">
    <name type="scientific">Choristoneura fumiferana</name>
    <name type="common">Spruce budworm moth</name>
    <name type="synonym">Archips fumiferana</name>
    <dbReference type="NCBI Taxonomy" id="7141"/>
    <lineage>
        <taxon>Eukaryota</taxon>
        <taxon>Metazoa</taxon>
        <taxon>Ecdysozoa</taxon>
        <taxon>Arthropoda</taxon>
        <taxon>Hexapoda</taxon>
        <taxon>Insecta</taxon>
        <taxon>Pterygota</taxon>
        <taxon>Neoptera</taxon>
        <taxon>Endopterygota</taxon>
        <taxon>Lepidoptera</taxon>
        <taxon>Glossata</taxon>
        <taxon>Ditrysia</taxon>
        <taxon>Tortricoidea</taxon>
        <taxon>Tortricidae</taxon>
        <taxon>Tortricinae</taxon>
        <taxon>Choristoneura</taxon>
    </lineage>
</organism>
<evidence type="ECO:0000313" key="2">
    <source>
        <dbReference type="Proteomes" id="UP001064048"/>
    </source>
</evidence>
<name>A0ACC0K4L4_CHOFU</name>
<proteinExistence type="predicted"/>
<reference evidence="1 2" key="1">
    <citation type="journal article" date="2022" name="Genome Biol. Evol.">
        <title>The Spruce Budworm Genome: Reconstructing the Evolutionary History of Antifreeze Proteins.</title>
        <authorList>
            <person name="Beliveau C."/>
            <person name="Gagne P."/>
            <person name="Picq S."/>
            <person name="Vernygora O."/>
            <person name="Keeling C.I."/>
            <person name="Pinkney K."/>
            <person name="Doucet D."/>
            <person name="Wen F."/>
            <person name="Johnston J.S."/>
            <person name="Maaroufi H."/>
            <person name="Boyle B."/>
            <person name="Laroche J."/>
            <person name="Dewar K."/>
            <person name="Juretic N."/>
            <person name="Blackburn G."/>
            <person name="Nisole A."/>
            <person name="Brunet B."/>
            <person name="Brandao M."/>
            <person name="Lumley L."/>
            <person name="Duan J."/>
            <person name="Quan G."/>
            <person name="Lucarotti C.J."/>
            <person name="Roe A.D."/>
            <person name="Sperling F.A.H."/>
            <person name="Levesque R.C."/>
            <person name="Cusson M."/>
        </authorList>
    </citation>
    <scope>NUCLEOTIDE SEQUENCE [LARGE SCALE GENOMIC DNA]</scope>
    <source>
        <strain evidence="1">Glfc:IPQL:Cfum</strain>
    </source>
</reference>
<comment type="caution">
    <text evidence="1">The sequence shown here is derived from an EMBL/GenBank/DDBJ whole genome shotgun (WGS) entry which is preliminary data.</text>
</comment>
<sequence length="680" mass="78828">MAALANVRTHGSHRNAASAYSLDLRVASSSSNTSLFFSTFRKQVEFCQKTLLDLDKLQTVQCLSSLTISPIHIFEYQCTSSDPLTAEIQEIETKEIKQEIEPKIDADFDFDETTQVEHEVYVQENEVKVKKGKKNKIKSKKKTKVKTKVDYASDLDDVKDKFVEVEFTEEEMLKSREEKRSHPNFKKLPYHCGTCVLGFTRKENYDLHLVKKHEKKHYHCYHCKLCTYETTELWSALSHCRTKHSADSEDCIHCPQCSYVAKTREEMAEHRKTHTLAFRSRGRLEAHMAGHGAGVAARLAYCARCQVHYHCEVCNKKFASKVYYKRHYTFYHQKSSPFKCELCNRTAHKETPIKIFVKEKPESLVRHEDLEQKCQQAASQWPVEDTWLRSRQLELTEEVDLKSEPESEPEAEAEAARDSESTVTCDEDCGNEEDYRLVRLREQSASSAAIKHSSTDRREGRRGKAAGREGHDMDTLLEERVSWDVRSLTEAEALAELAEARAAAACSASLRCVHCALTFKNQREMKQHAALHNEDAGTYSCHMCTIRCPTAESLREHTAQHLTRYVCRVCRHSSADLECIRQHRCSRQPVRRKRRVIQLPEPSKQDTDCGMCWLTYKDSLKFATHYRSVHYDVSGSACYICHRVFKSTRFLPKHVRQHFMWKQPRELPKRRRRAKKGKKK</sequence>
<evidence type="ECO:0000313" key="1">
    <source>
        <dbReference type="EMBL" id="KAI8431331.1"/>
    </source>
</evidence>
<dbReference type="Proteomes" id="UP001064048">
    <property type="component" value="Chromosome 30"/>
</dbReference>
<gene>
    <name evidence="1" type="ORF">MSG28_015875</name>
</gene>
<keyword evidence="2" id="KW-1185">Reference proteome</keyword>
<accession>A0ACC0K4L4</accession>
<protein>
    <submittedName>
        <fullName evidence="1">Uncharacterized protein</fullName>
    </submittedName>
</protein>